<reference evidence="1" key="1">
    <citation type="submission" date="2022-11" db="EMBL/GenBank/DDBJ databases">
        <authorList>
            <person name="Hyden B.L."/>
            <person name="Feng K."/>
            <person name="Yates T."/>
            <person name="Jawdy S."/>
            <person name="Smart L.B."/>
            <person name="Muchero W."/>
        </authorList>
    </citation>
    <scope>NUCLEOTIDE SEQUENCE</scope>
    <source>
        <tissue evidence="1">Shoot tip</tissue>
    </source>
</reference>
<dbReference type="PANTHER" id="PTHR32018">
    <property type="entry name" value="RHAMNOGALACTURONATE LYASE FAMILY PROTEIN"/>
    <property type="match status" value="1"/>
</dbReference>
<keyword evidence="2" id="KW-1185">Reference proteome</keyword>
<sequence>MSNPAVQLHIQERHVVMDNGILQVTLSKPEGIVTGIQYNGIGNLLEDLNDESNRGYWDLVWSKEGSTGTTGTSYVIKGESFTVVVENEEQTRGL</sequence>
<dbReference type="GO" id="GO:0016829">
    <property type="term" value="F:lyase activity"/>
    <property type="evidence" value="ECO:0007669"/>
    <property type="project" value="UniProtKB-KW"/>
</dbReference>
<evidence type="ECO:0000313" key="2">
    <source>
        <dbReference type="Proteomes" id="UP001151752"/>
    </source>
</evidence>
<evidence type="ECO:0000313" key="1">
    <source>
        <dbReference type="EMBL" id="KAJ6709635.1"/>
    </source>
</evidence>
<accession>A0A9Q0YSL5</accession>
<gene>
    <name evidence="1" type="ORF">OIU74_010687</name>
</gene>
<comment type="caution">
    <text evidence="1">The sequence shown here is derived from an EMBL/GenBank/DDBJ whole genome shotgun (WGS) entry which is preliminary data.</text>
</comment>
<dbReference type="InterPro" id="IPR010325">
    <property type="entry name" value="Rhamnogal_lyase"/>
</dbReference>
<keyword evidence="1" id="KW-0456">Lyase</keyword>
<reference evidence="1" key="2">
    <citation type="journal article" date="2023" name="Int. J. Mol. Sci.">
        <title>De Novo Assembly and Annotation of 11 Diverse Shrub Willow (Salix) Genomes Reveals Novel Gene Organization in Sex-Linked Regions.</title>
        <authorList>
            <person name="Hyden B."/>
            <person name="Feng K."/>
            <person name="Yates T.B."/>
            <person name="Jawdy S."/>
            <person name="Cereghino C."/>
            <person name="Smart L.B."/>
            <person name="Muchero W."/>
        </authorList>
    </citation>
    <scope>NUCLEOTIDE SEQUENCE</scope>
    <source>
        <tissue evidence="1">Shoot tip</tissue>
    </source>
</reference>
<dbReference type="Proteomes" id="UP001151752">
    <property type="component" value="Chromosome 2"/>
</dbReference>
<name>A0A9Q0YSL5_9ROSI</name>
<dbReference type="PANTHER" id="PTHR32018:SF25">
    <property type="entry name" value="RHAMNOGALACTURONAN ENDOLYASE"/>
    <property type="match status" value="1"/>
</dbReference>
<dbReference type="EMBL" id="JAPFFM010000015">
    <property type="protein sequence ID" value="KAJ6709635.1"/>
    <property type="molecule type" value="Genomic_DNA"/>
</dbReference>
<proteinExistence type="predicted"/>
<protein>
    <submittedName>
        <fullName evidence="1">RHAMNOGALACTURONATE LYASE FAMILY PROTEIN</fullName>
    </submittedName>
</protein>
<dbReference type="Pfam" id="PF06045">
    <property type="entry name" value="Rhamnogal_lyase"/>
    <property type="match status" value="1"/>
</dbReference>
<organism evidence="1 2">
    <name type="scientific">Salix koriyanagi</name>
    <dbReference type="NCBI Taxonomy" id="2511006"/>
    <lineage>
        <taxon>Eukaryota</taxon>
        <taxon>Viridiplantae</taxon>
        <taxon>Streptophyta</taxon>
        <taxon>Embryophyta</taxon>
        <taxon>Tracheophyta</taxon>
        <taxon>Spermatophyta</taxon>
        <taxon>Magnoliopsida</taxon>
        <taxon>eudicotyledons</taxon>
        <taxon>Gunneridae</taxon>
        <taxon>Pentapetalae</taxon>
        <taxon>rosids</taxon>
        <taxon>fabids</taxon>
        <taxon>Malpighiales</taxon>
        <taxon>Salicaceae</taxon>
        <taxon>Saliceae</taxon>
        <taxon>Salix</taxon>
    </lineage>
</organism>
<dbReference type="InterPro" id="IPR051850">
    <property type="entry name" value="Polysacch_Lyase_4"/>
</dbReference>
<dbReference type="AlphaFoldDB" id="A0A9Q0YSL5"/>